<dbReference type="Gene3D" id="2.40.50.180">
    <property type="entry name" value="CheA-289, Domain 4"/>
    <property type="match status" value="1"/>
</dbReference>
<gene>
    <name evidence="2" type="ORF">GCM10007320_00720</name>
</gene>
<protein>
    <recommendedName>
        <fullName evidence="1">CheW-like domain-containing protein</fullName>
    </recommendedName>
</protein>
<name>A0ABQ3FU60_9BURK</name>
<dbReference type="RefSeq" id="WP_189685055.1">
    <property type="nucleotide sequence ID" value="NZ_BMYK01000001.1"/>
</dbReference>
<accession>A0ABQ3FU60</accession>
<dbReference type="SUPFAM" id="SSF50341">
    <property type="entry name" value="CheW-like"/>
    <property type="match status" value="1"/>
</dbReference>
<dbReference type="InterPro" id="IPR036061">
    <property type="entry name" value="CheW-like_dom_sf"/>
</dbReference>
<sequence length="169" mass="17789">MTPPATGSAMAAHDDSTPLPPPHWLAVQAGGLRCLVPLAQAGEIFPWTTVQPVPYTRSWFLGVANLRGTLCGVVDLGRFLQRDAPQGEDTATADPKLLGLHPAIGLNCALRIDRLLGLRAAEAFVPAAAETAHAQAWRGPVHTDAQGLSWHALDLQALAQAPAFLAIDA</sequence>
<feature type="domain" description="CheW-like" evidence="1">
    <location>
        <begin position="21"/>
        <end position="164"/>
    </location>
</feature>
<comment type="caution">
    <text evidence="2">The sequence shown here is derived from an EMBL/GenBank/DDBJ whole genome shotgun (WGS) entry which is preliminary data.</text>
</comment>
<evidence type="ECO:0000313" key="3">
    <source>
        <dbReference type="Proteomes" id="UP000626210"/>
    </source>
</evidence>
<proteinExistence type="predicted"/>
<dbReference type="InterPro" id="IPR002545">
    <property type="entry name" value="CheW-lke_dom"/>
</dbReference>
<dbReference type="PROSITE" id="PS50851">
    <property type="entry name" value="CHEW"/>
    <property type="match status" value="1"/>
</dbReference>
<evidence type="ECO:0000259" key="1">
    <source>
        <dbReference type="PROSITE" id="PS50851"/>
    </source>
</evidence>
<dbReference type="Proteomes" id="UP000626210">
    <property type="component" value="Unassembled WGS sequence"/>
</dbReference>
<organism evidence="2 3">
    <name type="scientific">Pseudorhodoferax aquiterrae</name>
    <dbReference type="NCBI Taxonomy" id="747304"/>
    <lineage>
        <taxon>Bacteria</taxon>
        <taxon>Pseudomonadati</taxon>
        <taxon>Pseudomonadota</taxon>
        <taxon>Betaproteobacteria</taxon>
        <taxon>Burkholderiales</taxon>
        <taxon>Comamonadaceae</taxon>
    </lineage>
</organism>
<evidence type="ECO:0000313" key="2">
    <source>
        <dbReference type="EMBL" id="GHC68386.1"/>
    </source>
</evidence>
<reference evidence="3" key="1">
    <citation type="journal article" date="2019" name="Int. J. Syst. Evol. Microbiol.">
        <title>The Global Catalogue of Microorganisms (GCM) 10K type strain sequencing project: providing services to taxonomists for standard genome sequencing and annotation.</title>
        <authorList>
            <consortium name="The Broad Institute Genomics Platform"/>
            <consortium name="The Broad Institute Genome Sequencing Center for Infectious Disease"/>
            <person name="Wu L."/>
            <person name="Ma J."/>
        </authorList>
    </citation>
    <scope>NUCLEOTIDE SEQUENCE [LARGE SCALE GENOMIC DNA]</scope>
    <source>
        <strain evidence="3">KCTC 23314</strain>
    </source>
</reference>
<dbReference type="EMBL" id="BMYK01000001">
    <property type="protein sequence ID" value="GHC68386.1"/>
    <property type="molecule type" value="Genomic_DNA"/>
</dbReference>
<keyword evidence="3" id="KW-1185">Reference proteome</keyword>
<dbReference type="Pfam" id="PF01584">
    <property type="entry name" value="CheW"/>
    <property type="match status" value="1"/>
</dbReference>